<evidence type="ECO:0000313" key="2">
    <source>
        <dbReference type="Proteomes" id="UP000553756"/>
    </source>
</evidence>
<keyword evidence="2" id="KW-1185">Reference proteome</keyword>
<evidence type="ECO:0000313" key="1">
    <source>
        <dbReference type="EMBL" id="NMN01772.1"/>
    </source>
</evidence>
<comment type="caution">
    <text evidence="1">The sequence shown here is derived from an EMBL/GenBank/DDBJ whole genome shotgun (WGS) entry which is preliminary data.</text>
</comment>
<sequence>TLRRNNDTNHDHPPSIVEKTNLSDGVTLARTGRIRELVIRNAKLLSADLAAGGVVTLGIASADKPYAGNGVCFAGSAVSSSVTGFVRFIIDANGSMRLCNDSGKTIPANASFNANTAYIAQ</sequence>
<feature type="non-terminal residue" evidence="1">
    <location>
        <position position="1"/>
    </location>
</feature>
<proteinExistence type="predicted"/>
<dbReference type="RefSeq" id="WP_216656764.1">
    <property type="nucleotide sequence ID" value="NZ_JAAIIJ010000003.1"/>
</dbReference>
<reference evidence="1 2" key="1">
    <citation type="submission" date="2020-02" db="EMBL/GenBank/DDBJ databases">
        <title>Characterization of phylogenetic diversity of novel bifidobacterial species isolated in Czech ZOOs.</title>
        <authorList>
            <person name="Lugli G.A."/>
            <person name="Vera N.B."/>
            <person name="Ventura M."/>
        </authorList>
    </citation>
    <scope>NUCLEOTIDE SEQUENCE [LARGE SCALE GENOMIC DNA]</scope>
    <source>
        <strain evidence="1 2">DSM 109963</strain>
    </source>
</reference>
<organism evidence="1 2">
    <name type="scientific">Bifidobacterium panos</name>
    <dbReference type="NCBI Taxonomy" id="2675321"/>
    <lineage>
        <taxon>Bacteria</taxon>
        <taxon>Bacillati</taxon>
        <taxon>Actinomycetota</taxon>
        <taxon>Actinomycetes</taxon>
        <taxon>Bifidobacteriales</taxon>
        <taxon>Bifidobacteriaceae</taxon>
        <taxon>Bifidobacterium</taxon>
    </lineage>
</organism>
<gene>
    <name evidence="1" type="ORF">G1C94_0393</name>
</gene>
<name>A0ABX1SXA0_9BIFI</name>
<protein>
    <submittedName>
        <fullName evidence="1">Uncharacterized protein</fullName>
    </submittedName>
</protein>
<dbReference type="Proteomes" id="UP000553756">
    <property type="component" value="Unassembled WGS sequence"/>
</dbReference>
<accession>A0ABX1SXA0</accession>
<dbReference type="EMBL" id="JAAIIJ010000003">
    <property type="protein sequence ID" value="NMN01772.1"/>
    <property type="molecule type" value="Genomic_DNA"/>
</dbReference>